<comment type="caution">
    <text evidence="5">The sequence shown here is derived from an EMBL/GenBank/DDBJ whole genome shotgun (WGS) entry which is preliminary data.</text>
</comment>
<proteinExistence type="inferred from homology"/>
<dbReference type="SUPFAM" id="SSF48452">
    <property type="entry name" value="TPR-like"/>
    <property type="match status" value="1"/>
</dbReference>
<name>A0ABU7EV30_9TELE</name>
<evidence type="ECO:0000256" key="1">
    <source>
        <dbReference type="ARBA" id="ARBA00006487"/>
    </source>
</evidence>
<evidence type="ECO:0000313" key="5">
    <source>
        <dbReference type="EMBL" id="MED6291012.1"/>
    </source>
</evidence>
<organism evidence="5 6">
    <name type="scientific">Characodon lateralis</name>
    <dbReference type="NCBI Taxonomy" id="208331"/>
    <lineage>
        <taxon>Eukaryota</taxon>
        <taxon>Metazoa</taxon>
        <taxon>Chordata</taxon>
        <taxon>Craniata</taxon>
        <taxon>Vertebrata</taxon>
        <taxon>Euteleostomi</taxon>
        <taxon>Actinopterygii</taxon>
        <taxon>Neopterygii</taxon>
        <taxon>Teleostei</taxon>
        <taxon>Neoteleostei</taxon>
        <taxon>Acanthomorphata</taxon>
        <taxon>Ovalentaria</taxon>
        <taxon>Atherinomorphae</taxon>
        <taxon>Cyprinodontiformes</taxon>
        <taxon>Goodeidae</taxon>
        <taxon>Characodon</taxon>
    </lineage>
</organism>
<evidence type="ECO:0000256" key="3">
    <source>
        <dbReference type="ARBA" id="ARBA00023180"/>
    </source>
</evidence>
<evidence type="ECO:0000256" key="2">
    <source>
        <dbReference type="ARBA" id="ARBA00022729"/>
    </source>
</evidence>
<dbReference type="PANTHER" id="PTHR13986:SF4">
    <property type="entry name" value="ENDOPLASMIC RETICULUM PROTEIN SC65"/>
    <property type="match status" value="1"/>
</dbReference>
<dbReference type="PANTHER" id="PTHR13986">
    <property type="entry name" value="PROTEIN LYSINE HYDROXYLATION COMPLEX COMPONENT"/>
    <property type="match status" value="1"/>
</dbReference>
<dbReference type="EMBL" id="JAHUTJ010067327">
    <property type="protein sequence ID" value="MED6291012.1"/>
    <property type="molecule type" value="Genomic_DNA"/>
</dbReference>
<dbReference type="InterPro" id="IPR056585">
    <property type="entry name" value="Leprecan_dom"/>
</dbReference>
<dbReference type="Proteomes" id="UP001352852">
    <property type="component" value="Unassembled WGS sequence"/>
</dbReference>
<keyword evidence="2" id="KW-0732">Signal</keyword>
<feature type="domain" description="Leprecan-like alpha-helical" evidence="4">
    <location>
        <begin position="55"/>
        <end position="351"/>
    </location>
</feature>
<sequence>MRDTKECLLIMVGLSSKGGLHLLLLVFFCVNVAVRTSVQYESYSFRSFPKEELLPLTSAYGLAMESYAAGNWTESIQYLEQSLHLHRLLRESVRYCVIHCNSSSHEEPLFTAAASDLRDYWRVMRTASCRKKCRAHFPVLQLPLPSREILDEFSRRFPYRYLHFAHSKLKDLQRAVTCAHTFLQRNPEDQEMLRLMEEYKSEYDLNGFLVDHEERFHEPSFVSGVKLFNSGNYNRSIEHLEEALRLYLQEYDHCQAECEGIGHFSSDRDFYALLADVYIDTLKCKIQCEENLMPNVGGYFVENFVPTIYHYLQYAYYKLNDGRRAVPCAYSYFLFQPEDPVMKHNLLYYKAYSPQWGLQSQHLTPRTEALRYYNQTVTQKQMLTLVGKYLEMNDEDFRGPEENALLSSESPDAEFEGVGDYEESIFANWRQMKGKGDAGKADI</sequence>
<dbReference type="InterPro" id="IPR052284">
    <property type="entry name" value="Collagen_mod_leprecan"/>
</dbReference>
<keyword evidence="3" id="KW-0325">Glycoprotein</keyword>
<evidence type="ECO:0000313" key="6">
    <source>
        <dbReference type="Proteomes" id="UP001352852"/>
    </source>
</evidence>
<evidence type="ECO:0000259" key="4">
    <source>
        <dbReference type="Pfam" id="PF23557"/>
    </source>
</evidence>
<comment type="similarity">
    <text evidence="1">Belongs to the leprecan family.</text>
</comment>
<dbReference type="Pfam" id="PF23557">
    <property type="entry name" value="TPR_leprecan"/>
    <property type="match status" value="1"/>
</dbReference>
<dbReference type="InterPro" id="IPR011990">
    <property type="entry name" value="TPR-like_helical_dom_sf"/>
</dbReference>
<gene>
    <name evidence="5" type="ORF">CHARACLAT_019339</name>
</gene>
<protein>
    <recommendedName>
        <fullName evidence="4">Leprecan-like alpha-helical domain-containing protein</fullName>
    </recommendedName>
</protein>
<reference evidence="5 6" key="1">
    <citation type="submission" date="2021-06" db="EMBL/GenBank/DDBJ databases">
        <authorList>
            <person name="Palmer J.M."/>
        </authorList>
    </citation>
    <scope>NUCLEOTIDE SEQUENCE [LARGE SCALE GENOMIC DNA]</scope>
    <source>
        <strain evidence="5 6">CL_MEX2019</strain>
        <tissue evidence="5">Muscle</tissue>
    </source>
</reference>
<keyword evidence="6" id="KW-1185">Reference proteome</keyword>
<accession>A0ABU7EV30</accession>
<dbReference type="Gene3D" id="1.25.40.10">
    <property type="entry name" value="Tetratricopeptide repeat domain"/>
    <property type="match status" value="2"/>
</dbReference>